<sequence>MSSRAAEAAETLCRTGPPQSTSWAQRWLAATGNRDYLGAFVKRVSNPVAGHTTWTDREAAAWREAAAVAAEQRAMGLVDTAGGFLIPAALDPAILLSGDGSTNPIRQVARVVQTTSEVWRGVTSEGAEAHWYSEAQEVSDDSPTLAQPAVPSYRGSCWIPFSLEIEGDAAGFVAEVGRVLADSVEQLQAAAFVSGSGNGEPTGFVSALTGTADYTVTGAGTEAVVAADVYALQSALPPRFQSNSAFAANLSTINVLRQAETANGALKFPSLHASPPMLAGKHIWEVSNMDTVDAAVTATNYPLVLGDWKQFIITDRVGSTVELVPHVFGGNRRPTGQRGFFCWFRVGSDVLVDNAFRVLKVQTTA</sequence>
<feature type="domain" description="Phage capsid-like C-terminal" evidence="2">
    <location>
        <begin position="82"/>
        <end position="360"/>
    </location>
</feature>
<comment type="subcellular location">
    <subcellularLocation>
        <location evidence="1">Virion</location>
    </subcellularLocation>
</comment>
<organism evidence="3 4">
    <name type="scientific">Mycobacterium tuberculosis</name>
    <dbReference type="NCBI Taxonomy" id="1773"/>
    <lineage>
        <taxon>Bacteria</taxon>
        <taxon>Bacillati</taxon>
        <taxon>Actinomycetota</taxon>
        <taxon>Actinomycetes</taxon>
        <taxon>Mycobacteriales</taxon>
        <taxon>Mycobacteriaceae</taxon>
        <taxon>Mycobacterium</taxon>
        <taxon>Mycobacterium tuberculosis complex</taxon>
    </lineage>
</organism>
<evidence type="ECO:0000313" key="4">
    <source>
        <dbReference type="Proteomes" id="UP000049023"/>
    </source>
</evidence>
<protein>
    <submittedName>
        <fullName evidence="3">PhiRv2 prophage protein</fullName>
    </submittedName>
</protein>
<accession>A0A655AIN4</accession>
<dbReference type="Proteomes" id="UP000049023">
    <property type="component" value="Unassembled WGS sequence"/>
</dbReference>
<evidence type="ECO:0000313" key="3">
    <source>
        <dbReference type="EMBL" id="CKS90596.1"/>
    </source>
</evidence>
<proteinExistence type="predicted"/>
<dbReference type="InterPro" id="IPR024455">
    <property type="entry name" value="Phage_capsid"/>
</dbReference>
<dbReference type="NCBIfam" id="TIGR01554">
    <property type="entry name" value="major_cap_HK97"/>
    <property type="match status" value="1"/>
</dbReference>
<reference evidence="3 4" key="1">
    <citation type="submission" date="2015-03" db="EMBL/GenBank/DDBJ databases">
        <authorList>
            <consortium name="Pathogen Informatics"/>
        </authorList>
    </citation>
    <scope>NUCLEOTIDE SEQUENCE [LARGE SCALE GENOMIC DNA]</scope>
    <source>
        <strain evidence="3 4">Bir 187</strain>
    </source>
</reference>
<dbReference type="Pfam" id="PF05065">
    <property type="entry name" value="Phage_capsid"/>
    <property type="match status" value="1"/>
</dbReference>
<evidence type="ECO:0000259" key="2">
    <source>
        <dbReference type="Pfam" id="PF05065"/>
    </source>
</evidence>
<dbReference type="SUPFAM" id="SSF56563">
    <property type="entry name" value="Major capsid protein gp5"/>
    <property type="match status" value="1"/>
</dbReference>
<gene>
    <name evidence="3" type="ORF">ERS027661_03684</name>
</gene>
<evidence type="ECO:0000256" key="1">
    <source>
        <dbReference type="ARBA" id="ARBA00004328"/>
    </source>
</evidence>
<dbReference type="AlphaFoldDB" id="A0A655AIN4"/>
<name>A0A655AIN4_MYCTX</name>
<dbReference type="InterPro" id="IPR054612">
    <property type="entry name" value="Phage_capsid-like_C"/>
</dbReference>
<dbReference type="EMBL" id="CNFU01001024">
    <property type="protein sequence ID" value="CKS90596.1"/>
    <property type="molecule type" value="Genomic_DNA"/>
</dbReference>